<dbReference type="AlphaFoldDB" id="A0A344TT43"/>
<proteinExistence type="predicted"/>
<dbReference type="KEGG" id="run:DR864_28490"/>
<gene>
    <name evidence="1" type="ORF">DR864_28490</name>
</gene>
<dbReference type="EMBL" id="CP030851">
    <property type="protein sequence ID" value="AXE21814.1"/>
    <property type="molecule type" value="Genomic_DNA"/>
</dbReference>
<keyword evidence="2" id="KW-1185">Reference proteome</keyword>
<organism evidence="1 2">
    <name type="scientific">Runella rosea</name>
    <dbReference type="NCBI Taxonomy" id="2259595"/>
    <lineage>
        <taxon>Bacteria</taxon>
        <taxon>Pseudomonadati</taxon>
        <taxon>Bacteroidota</taxon>
        <taxon>Cytophagia</taxon>
        <taxon>Cytophagales</taxon>
        <taxon>Spirosomataceae</taxon>
        <taxon>Runella</taxon>
    </lineage>
</organism>
<sequence>MAKNEIEVIDSYKQIINRTTSPLEVKLPAILNLAAYLVDRGKKELALRYLDEYSYHFNKNSIKGSNEKIYYATFTKNVGYLLLG</sequence>
<keyword evidence="1" id="KW-0614">Plasmid</keyword>
<reference evidence="1 2" key="1">
    <citation type="submission" date="2018-07" db="EMBL/GenBank/DDBJ databases">
        <title>Genome sequencing of Runella.</title>
        <authorList>
            <person name="Baek M.-G."/>
            <person name="Yi H."/>
        </authorList>
    </citation>
    <scope>NUCLEOTIDE SEQUENCE [LARGE SCALE GENOMIC DNA]</scope>
    <source>
        <strain evidence="1 2">HYN0085</strain>
        <plasmid evidence="1 2">unnamed1</plasmid>
    </source>
</reference>
<dbReference type="Proteomes" id="UP000251993">
    <property type="component" value="Plasmid unnamed1"/>
</dbReference>
<accession>A0A344TT43</accession>
<name>A0A344TT43_9BACT</name>
<evidence type="ECO:0000313" key="1">
    <source>
        <dbReference type="EMBL" id="AXE21814.1"/>
    </source>
</evidence>
<geneLocation type="plasmid" evidence="1 2">
    <name>unnamed1</name>
</geneLocation>
<evidence type="ECO:0000313" key="2">
    <source>
        <dbReference type="Proteomes" id="UP000251993"/>
    </source>
</evidence>
<protein>
    <submittedName>
        <fullName evidence="1">Uncharacterized protein</fullName>
    </submittedName>
</protein>